<proteinExistence type="predicted"/>
<name>A0AAV1IC60_9CHLO</name>
<dbReference type="Proteomes" id="UP001314263">
    <property type="component" value="Unassembled WGS sequence"/>
</dbReference>
<comment type="caution">
    <text evidence="1">The sequence shown here is derived from an EMBL/GenBank/DDBJ whole genome shotgun (WGS) entry which is preliminary data.</text>
</comment>
<evidence type="ECO:0000313" key="1">
    <source>
        <dbReference type="EMBL" id="CAK0783855.1"/>
    </source>
</evidence>
<sequence>MNTVNFQASKANPVSVKPCISQPCPRVQPQALCFHAAHKSCLTADNVASRTYCGLHKQTAAAAAAAIVLVLHPPSASAQVDAHRSGYELSASSSVASKPFFQVNEQASVAGLFGLPDAADEGDTAGPFAIQGQTRKKYTIERKEGEKIVARQQGITTNTCLTARPLTGEPSSSADAQTCKQAEKKTVDQACASSCQDACRSSISEFTEARQKFSGFNPKPDEREKVTRACTRRCVYECRKPADGYVFEVNTRR</sequence>
<keyword evidence="2" id="KW-1185">Reference proteome</keyword>
<gene>
    <name evidence="1" type="ORF">CVIRNUC_007055</name>
</gene>
<evidence type="ECO:0000313" key="2">
    <source>
        <dbReference type="Proteomes" id="UP001314263"/>
    </source>
</evidence>
<dbReference type="EMBL" id="CAUYUE010000009">
    <property type="protein sequence ID" value="CAK0783855.1"/>
    <property type="molecule type" value="Genomic_DNA"/>
</dbReference>
<accession>A0AAV1IC60</accession>
<organism evidence="1 2">
    <name type="scientific">Coccomyxa viridis</name>
    <dbReference type="NCBI Taxonomy" id="1274662"/>
    <lineage>
        <taxon>Eukaryota</taxon>
        <taxon>Viridiplantae</taxon>
        <taxon>Chlorophyta</taxon>
        <taxon>core chlorophytes</taxon>
        <taxon>Trebouxiophyceae</taxon>
        <taxon>Trebouxiophyceae incertae sedis</taxon>
        <taxon>Coccomyxaceae</taxon>
        <taxon>Coccomyxa</taxon>
    </lineage>
</organism>
<reference evidence="1 2" key="1">
    <citation type="submission" date="2023-10" db="EMBL/GenBank/DDBJ databases">
        <authorList>
            <person name="Maclean D."/>
            <person name="Macfadyen A."/>
        </authorList>
    </citation>
    <scope>NUCLEOTIDE SEQUENCE [LARGE SCALE GENOMIC DNA]</scope>
</reference>
<dbReference type="AlphaFoldDB" id="A0AAV1IC60"/>
<protein>
    <submittedName>
        <fullName evidence="1">Uncharacterized protein</fullName>
    </submittedName>
</protein>